<dbReference type="InterPro" id="IPR011075">
    <property type="entry name" value="TetR_C"/>
</dbReference>
<evidence type="ECO:0000256" key="3">
    <source>
        <dbReference type="ARBA" id="ARBA00023163"/>
    </source>
</evidence>
<dbReference type="Pfam" id="PF00440">
    <property type="entry name" value="TetR_N"/>
    <property type="match status" value="1"/>
</dbReference>
<evidence type="ECO:0000256" key="5">
    <source>
        <dbReference type="SAM" id="MobiDB-lite"/>
    </source>
</evidence>
<dbReference type="OrthoDB" id="4549829at2"/>
<dbReference type="AlphaFoldDB" id="A0A430HZ17"/>
<dbReference type="EMBL" id="RXHJ01000006">
    <property type="protein sequence ID" value="RSZ63813.1"/>
    <property type="molecule type" value="Genomic_DNA"/>
</dbReference>
<feature type="region of interest" description="Disordered" evidence="5">
    <location>
        <begin position="1"/>
        <end position="22"/>
    </location>
</feature>
<keyword evidence="3" id="KW-0804">Transcription</keyword>
<sequence>MTGVSETPLRRSPGRPRDPEKREQVLKAATELLNEDTWPITVRHLVERSGVARAAIYRRWPSLDAVLADALDHGRHPIRVRRDLDLYDALVETYVGTGNHASDTERMIRRRIHLNILDPELQQQYWRSHVRRRRTPVAELLCQGIKDGILREDLDIEATLDLLSGVAYYQFVARGMALEGAEVTARLRAAVDIVWQGMVRRPGPGE</sequence>
<dbReference type="GO" id="GO:0000976">
    <property type="term" value="F:transcription cis-regulatory region binding"/>
    <property type="evidence" value="ECO:0007669"/>
    <property type="project" value="TreeGrafter"/>
</dbReference>
<dbReference type="PANTHER" id="PTHR30055:SF148">
    <property type="entry name" value="TETR-FAMILY TRANSCRIPTIONAL REGULATOR"/>
    <property type="match status" value="1"/>
</dbReference>
<evidence type="ECO:0000259" key="6">
    <source>
        <dbReference type="PROSITE" id="PS50977"/>
    </source>
</evidence>
<keyword evidence="2 4" id="KW-0238">DNA-binding</keyword>
<evidence type="ECO:0000313" key="7">
    <source>
        <dbReference type="EMBL" id="RSZ63813.1"/>
    </source>
</evidence>
<name>A0A430HZ17_9CORY</name>
<dbReference type="PROSITE" id="PS50977">
    <property type="entry name" value="HTH_TETR_2"/>
    <property type="match status" value="1"/>
</dbReference>
<dbReference type="SUPFAM" id="SSF48498">
    <property type="entry name" value="Tetracyclin repressor-like, C-terminal domain"/>
    <property type="match status" value="1"/>
</dbReference>
<dbReference type="InterPro" id="IPR050109">
    <property type="entry name" value="HTH-type_TetR-like_transc_reg"/>
</dbReference>
<gene>
    <name evidence="7" type="ORF">EAH68_06135</name>
</gene>
<dbReference type="RefSeq" id="WP_126120446.1">
    <property type="nucleotide sequence ID" value="NZ_RXHJ01000006.1"/>
</dbReference>
<dbReference type="Proteomes" id="UP000274907">
    <property type="component" value="Unassembled WGS sequence"/>
</dbReference>
<keyword evidence="1" id="KW-0805">Transcription regulation</keyword>
<comment type="caution">
    <text evidence="7">The sequence shown here is derived from an EMBL/GenBank/DDBJ whole genome shotgun (WGS) entry which is preliminary data.</text>
</comment>
<evidence type="ECO:0000256" key="2">
    <source>
        <dbReference type="ARBA" id="ARBA00023125"/>
    </source>
</evidence>
<organism evidence="7 8">
    <name type="scientific">Corynebacterium hylobatis</name>
    <dbReference type="NCBI Taxonomy" id="1859290"/>
    <lineage>
        <taxon>Bacteria</taxon>
        <taxon>Bacillati</taxon>
        <taxon>Actinomycetota</taxon>
        <taxon>Actinomycetes</taxon>
        <taxon>Mycobacteriales</taxon>
        <taxon>Corynebacteriaceae</taxon>
        <taxon>Corynebacterium</taxon>
    </lineage>
</organism>
<dbReference type="InterPro" id="IPR009057">
    <property type="entry name" value="Homeodomain-like_sf"/>
</dbReference>
<evidence type="ECO:0000256" key="1">
    <source>
        <dbReference type="ARBA" id="ARBA00023015"/>
    </source>
</evidence>
<evidence type="ECO:0000256" key="4">
    <source>
        <dbReference type="PROSITE-ProRule" id="PRU00335"/>
    </source>
</evidence>
<protein>
    <submittedName>
        <fullName evidence="7">TetR/AcrR family transcriptional regulator</fullName>
    </submittedName>
</protein>
<feature type="DNA-binding region" description="H-T-H motif" evidence="4">
    <location>
        <begin position="41"/>
        <end position="60"/>
    </location>
</feature>
<dbReference type="InterPro" id="IPR036271">
    <property type="entry name" value="Tet_transcr_reg_TetR-rel_C_sf"/>
</dbReference>
<dbReference type="Gene3D" id="1.10.10.60">
    <property type="entry name" value="Homeodomain-like"/>
    <property type="match status" value="1"/>
</dbReference>
<dbReference type="PANTHER" id="PTHR30055">
    <property type="entry name" value="HTH-TYPE TRANSCRIPTIONAL REGULATOR RUTR"/>
    <property type="match status" value="1"/>
</dbReference>
<proteinExistence type="predicted"/>
<evidence type="ECO:0000313" key="8">
    <source>
        <dbReference type="Proteomes" id="UP000274907"/>
    </source>
</evidence>
<dbReference type="SUPFAM" id="SSF46689">
    <property type="entry name" value="Homeodomain-like"/>
    <property type="match status" value="1"/>
</dbReference>
<keyword evidence="8" id="KW-1185">Reference proteome</keyword>
<dbReference type="GO" id="GO:0003700">
    <property type="term" value="F:DNA-binding transcription factor activity"/>
    <property type="evidence" value="ECO:0007669"/>
    <property type="project" value="TreeGrafter"/>
</dbReference>
<dbReference type="Pfam" id="PF16859">
    <property type="entry name" value="TetR_C_11"/>
    <property type="match status" value="1"/>
</dbReference>
<accession>A0A430HZ17</accession>
<reference evidence="7 8" key="1">
    <citation type="submission" date="2018-12" db="EMBL/GenBank/DDBJ databases">
        <title>YIM 101343 draft genome.</title>
        <authorList>
            <person name="Chen X."/>
        </authorList>
    </citation>
    <scope>NUCLEOTIDE SEQUENCE [LARGE SCALE GENOMIC DNA]</scope>
    <source>
        <strain evidence="7 8">YIM 101343</strain>
    </source>
</reference>
<dbReference type="InterPro" id="IPR001647">
    <property type="entry name" value="HTH_TetR"/>
</dbReference>
<dbReference type="Gene3D" id="1.10.357.10">
    <property type="entry name" value="Tetracycline Repressor, domain 2"/>
    <property type="match status" value="1"/>
</dbReference>
<feature type="domain" description="HTH tetR-type" evidence="6">
    <location>
        <begin position="19"/>
        <end position="78"/>
    </location>
</feature>